<evidence type="ECO:0000256" key="3">
    <source>
        <dbReference type="ARBA" id="ARBA00022807"/>
    </source>
</evidence>
<evidence type="ECO:0000313" key="6">
    <source>
        <dbReference type="Proteomes" id="UP000663843"/>
    </source>
</evidence>
<dbReference type="GO" id="GO:0005737">
    <property type="term" value="C:cytoplasm"/>
    <property type="evidence" value="ECO:0007669"/>
    <property type="project" value="TreeGrafter"/>
</dbReference>
<dbReference type="InterPro" id="IPR029030">
    <property type="entry name" value="Caspase-like_dom_sf"/>
</dbReference>
<proteinExistence type="inferred from homology"/>
<dbReference type="SUPFAM" id="SSF52129">
    <property type="entry name" value="Caspase-like"/>
    <property type="match status" value="1"/>
</dbReference>
<dbReference type="InterPro" id="IPR050452">
    <property type="entry name" value="Metacaspase"/>
</dbReference>
<dbReference type="GO" id="GO:0006508">
    <property type="term" value="P:proteolysis"/>
    <property type="evidence" value="ECO:0007669"/>
    <property type="project" value="InterPro"/>
</dbReference>
<organism evidence="5 6">
    <name type="scientific">Rhizoctonia solani</name>
    <dbReference type="NCBI Taxonomy" id="456999"/>
    <lineage>
        <taxon>Eukaryota</taxon>
        <taxon>Fungi</taxon>
        <taxon>Dikarya</taxon>
        <taxon>Basidiomycota</taxon>
        <taxon>Agaricomycotina</taxon>
        <taxon>Agaricomycetes</taxon>
        <taxon>Cantharellales</taxon>
        <taxon>Ceratobasidiaceae</taxon>
        <taxon>Rhizoctonia</taxon>
    </lineage>
</organism>
<feature type="domain" description="Peptidase C14 caspase" evidence="4">
    <location>
        <begin position="30"/>
        <end position="339"/>
    </location>
</feature>
<evidence type="ECO:0000256" key="1">
    <source>
        <dbReference type="ARBA" id="ARBA00009005"/>
    </source>
</evidence>
<evidence type="ECO:0000256" key="2">
    <source>
        <dbReference type="ARBA" id="ARBA00022703"/>
    </source>
</evidence>
<dbReference type="Pfam" id="PF00656">
    <property type="entry name" value="Peptidase_C14"/>
    <property type="match status" value="1"/>
</dbReference>
<accession>A0A8H3GKI7</accession>
<name>A0A8H3GKI7_9AGAM</name>
<protein>
    <recommendedName>
        <fullName evidence="4">Peptidase C14 caspase domain-containing protein</fullName>
    </recommendedName>
</protein>
<dbReference type="PANTHER" id="PTHR48104">
    <property type="entry name" value="METACASPASE-4"/>
    <property type="match status" value="1"/>
</dbReference>
<gene>
    <name evidence="5" type="ORF">RDB_LOCUS94000</name>
</gene>
<keyword evidence="2" id="KW-0053">Apoptosis</keyword>
<keyword evidence="3" id="KW-0378">Hydrolase</keyword>
<dbReference type="InterPro" id="IPR011600">
    <property type="entry name" value="Pept_C14_caspase"/>
</dbReference>
<dbReference type="AlphaFoldDB" id="A0A8H3GKI7"/>
<dbReference type="Proteomes" id="UP000663843">
    <property type="component" value="Unassembled WGS sequence"/>
</dbReference>
<dbReference type="EMBL" id="CAJMWT010002938">
    <property type="protein sequence ID" value="CAE6458749.1"/>
    <property type="molecule type" value="Genomic_DNA"/>
</dbReference>
<comment type="caution">
    <text evidence="5">The sequence shown here is derived from an EMBL/GenBank/DDBJ whole genome shotgun (WGS) entry which is preliminary data.</text>
</comment>
<dbReference type="PANTHER" id="PTHR48104:SF30">
    <property type="entry name" value="METACASPASE-1"/>
    <property type="match status" value="1"/>
</dbReference>
<dbReference type="GO" id="GO:0004197">
    <property type="term" value="F:cysteine-type endopeptidase activity"/>
    <property type="evidence" value="ECO:0007669"/>
    <property type="project" value="InterPro"/>
</dbReference>
<evidence type="ECO:0000313" key="5">
    <source>
        <dbReference type="EMBL" id="CAE6458749.1"/>
    </source>
</evidence>
<sequence length="814" mass="90031">MVVVPVDHQHAEFTRTTQLAIRQPPIPTLRALLIGIDAYKNFTQLSGAVKDVQAIYDFLHSDLSVPDSRITKLTNERATRVGIISALEGLSKDPSINRFDPILIFYAGHGCEVDSPLANYREKAQCLVPWDMGDQGTDEPPISPIPDYTISALLNELATKKGNNITVILDSCHSASSTRGIRHAPVKPEPGVKMRISYRESCRPAAGHGFLESNCRARSLNAQNVPPLSLDTDKDIIRRARRRKQWRSLIISIRYHLLLLRILSTPEFNQAATQVAVSQPSLEKAIPELVGFSRSHVLLAACGHAEQSYECATCNSGYFTSALLQVLRSRSLLELKYKQCFEEFPKLNTPSPQNPVCEGGSVNRIFFKVPSRTSTARTVSFTLQDLGKGYLLKLGDAQGVFPGSKYGIYQDLTIPKELASGYLPSPTQDRPLLGQFTADPCLGSESTLYPFYSWCKFDANARLPDWPRAKLLTLGIRGVYSLRVFVSDALKQVLDPNTIVDTKQGMRLVESKDIGTVVLDIGHGGNVTFELVGFPGVLYSCSPDGKSEHRILISMAQWTWHRSRVPQVTFDHKIMAKLTLYELGECGPRPLPVEQDGSTTIKVSSKTRYALRITSLFPNRLYAYLFYFSTAHQSIRPLYLGVYGSGYIDPPLEPFGELTVGYNNDDMIPGALSFTLAPDEGYFQIFLATSPGDFDSVAQPSPFIAPHTIPNVNEDEYGDGLRVQRYASSEPSERELEPFSAVSPGASRDHSVGIIAAQVVEVSMFERQKANVGRSLDGSIRRILPEGVRPELLIAHASQWGVVSLKVKCHEPNA</sequence>
<reference evidence="5" key="1">
    <citation type="submission" date="2021-01" db="EMBL/GenBank/DDBJ databases">
        <authorList>
            <person name="Kaushik A."/>
        </authorList>
    </citation>
    <scope>NUCLEOTIDE SEQUENCE</scope>
    <source>
        <strain evidence="5">AG2-2IIIB</strain>
    </source>
</reference>
<dbReference type="Gene3D" id="3.40.50.1460">
    <property type="match status" value="1"/>
</dbReference>
<comment type="similarity">
    <text evidence="1">Belongs to the peptidase C14B family.</text>
</comment>
<dbReference type="GO" id="GO:0006915">
    <property type="term" value="P:apoptotic process"/>
    <property type="evidence" value="ECO:0007669"/>
    <property type="project" value="UniProtKB-KW"/>
</dbReference>
<keyword evidence="3" id="KW-0788">Thiol protease</keyword>
<keyword evidence="3" id="KW-0645">Protease</keyword>
<evidence type="ECO:0000259" key="4">
    <source>
        <dbReference type="Pfam" id="PF00656"/>
    </source>
</evidence>